<proteinExistence type="predicted"/>
<dbReference type="EMBL" id="JAUJFL010000002">
    <property type="protein sequence ID" value="KAK2611017.1"/>
    <property type="molecule type" value="Genomic_DNA"/>
</dbReference>
<evidence type="ECO:0000256" key="2">
    <source>
        <dbReference type="SAM" id="SignalP"/>
    </source>
</evidence>
<dbReference type="Proteomes" id="UP001265746">
    <property type="component" value="Unassembled WGS sequence"/>
</dbReference>
<evidence type="ECO:0000313" key="3">
    <source>
        <dbReference type="EMBL" id="KAK2611017.1"/>
    </source>
</evidence>
<dbReference type="PANTHER" id="PTHR36182:SF2">
    <property type="entry name" value="LYTIC POLYSACCHARIDE MONOOXYGENASE"/>
    <property type="match status" value="1"/>
</dbReference>
<feature type="signal peptide" evidence="2">
    <location>
        <begin position="1"/>
        <end position="17"/>
    </location>
</feature>
<comment type="caution">
    <text evidence="3">The sequence shown here is derived from an EMBL/GenBank/DDBJ whole genome shotgun (WGS) entry which is preliminary data.</text>
</comment>
<feature type="region of interest" description="Disordered" evidence="1">
    <location>
        <begin position="223"/>
        <end position="258"/>
    </location>
</feature>
<dbReference type="PANTHER" id="PTHR36182">
    <property type="entry name" value="PROTEIN, PUTATIVE (AFU_ORTHOLOGUE AFUA_6G10930)-RELATED"/>
    <property type="match status" value="1"/>
</dbReference>
<organism evidence="3 4">
    <name type="scientific">Phomopsis amygdali</name>
    <name type="common">Fusicoccum amygdali</name>
    <dbReference type="NCBI Taxonomy" id="1214568"/>
    <lineage>
        <taxon>Eukaryota</taxon>
        <taxon>Fungi</taxon>
        <taxon>Dikarya</taxon>
        <taxon>Ascomycota</taxon>
        <taxon>Pezizomycotina</taxon>
        <taxon>Sordariomycetes</taxon>
        <taxon>Sordariomycetidae</taxon>
        <taxon>Diaporthales</taxon>
        <taxon>Diaporthaceae</taxon>
        <taxon>Diaporthe</taxon>
    </lineage>
</organism>
<sequence length="258" mass="26197">MLSSIQILAILAATASAHIVISDPKPFEGSINSPIGDSNPFPCQGKTSGPSNSMELGSSPNLAFMGSTVHAGGSCQISLTYDTAPSASSAWKVLTSFEGGCPARGQTGNLTPESATLAVPDQYNFTVPSDIPAGKATLAWTWMNKSGGVREFYMNCAAVELTGTGGDQANFEKLPNMAVANVPSVNSCTTTEGNDYTFENPGSDVRKEGDGPFSPLNGSGCEVGGSSGTSPAGGAATSAAAAARAVRRGTNGKVAREF</sequence>
<keyword evidence="4" id="KW-1185">Reference proteome</keyword>
<evidence type="ECO:0000256" key="1">
    <source>
        <dbReference type="SAM" id="MobiDB-lite"/>
    </source>
</evidence>
<protein>
    <recommendedName>
        <fullName evidence="5">Lytic polysaccharide monooxygenase</fullName>
    </recommendedName>
</protein>
<feature type="compositionally biased region" description="Low complexity" evidence="1">
    <location>
        <begin position="228"/>
        <end position="244"/>
    </location>
</feature>
<keyword evidence="2" id="KW-0732">Signal</keyword>
<evidence type="ECO:0000313" key="4">
    <source>
        <dbReference type="Proteomes" id="UP001265746"/>
    </source>
</evidence>
<feature type="compositionally biased region" description="Polar residues" evidence="1">
    <location>
        <begin position="45"/>
        <end position="56"/>
    </location>
</feature>
<name>A0AAD9W5Z0_PHOAM</name>
<dbReference type="AlphaFoldDB" id="A0AAD9W5Z0"/>
<reference evidence="3" key="1">
    <citation type="submission" date="2023-06" db="EMBL/GenBank/DDBJ databases">
        <authorList>
            <person name="Noh H."/>
        </authorList>
    </citation>
    <scope>NUCLEOTIDE SEQUENCE</scope>
    <source>
        <strain evidence="3">DUCC20226</strain>
    </source>
</reference>
<accession>A0AAD9W5Z0</accession>
<gene>
    <name evidence="3" type="ORF">N8I77_004400</name>
</gene>
<evidence type="ECO:0008006" key="5">
    <source>
        <dbReference type="Google" id="ProtNLM"/>
    </source>
</evidence>
<feature type="chain" id="PRO_5042191212" description="Lytic polysaccharide monooxygenase" evidence="2">
    <location>
        <begin position="18"/>
        <end position="258"/>
    </location>
</feature>
<feature type="region of interest" description="Disordered" evidence="1">
    <location>
        <begin position="31"/>
        <end position="56"/>
    </location>
</feature>
<dbReference type="Gene3D" id="2.70.50.70">
    <property type="match status" value="1"/>
</dbReference>